<protein>
    <recommendedName>
        <fullName evidence="1">Mos1 transposase HTH domain-containing protein</fullName>
    </recommendedName>
</protein>
<name>A0A4Y2V9H4_ARAVE</name>
<evidence type="ECO:0000313" key="3">
    <source>
        <dbReference type="Proteomes" id="UP000499080"/>
    </source>
</evidence>
<sequence length="99" mass="11528">MKYNLSFVSLLNVKSAEIHRQISEVYGENIMNEGMVRKWVRTFDDGLKNVHDEEGSGRSTVNTEDLMQKVDGTFEATDALLFHLYLLSILKFQEMFFME</sequence>
<evidence type="ECO:0000313" key="2">
    <source>
        <dbReference type="EMBL" id="GBO21903.1"/>
    </source>
</evidence>
<organism evidence="2 3">
    <name type="scientific">Araneus ventricosus</name>
    <name type="common">Orbweaver spider</name>
    <name type="synonym">Epeira ventricosa</name>
    <dbReference type="NCBI Taxonomy" id="182803"/>
    <lineage>
        <taxon>Eukaryota</taxon>
        <taxon>Metazoa</taxon>
        <taxon>Ecdysozoa</taxon>
        <taxon>Arthropoda</taxon>
        <taxon>Chelicerata</taxon>
        <taxon>Arachnida</taxon>
        <taxon>Araneae</taxon>
        <taxon>Araneomorphae</taxon>
        <taxon>Entelegynae</taxon>
        <taxon>Araneoidea</taxon>
        <taxon>Araneidae</taxon>
        <taxon>Araneus</taxon>
    </lineage>
</organism>
<comment type="caution">
    <text evidence="2">The sequence shown here is derived from an EMBL/GenBank/DDBJ whole genome shotgun (WGS) entry which is preliminary data.</text>
</comment>
<accession>A0A4Y2V9H4</accession>
<dbReference type="Proteomes" id="UP000499080">
    <property type="component" value="Unassembled WGS sequence"/>
</dbReference>
<dbReference type="InterPro" id="IPR052709">
    <property type="entry name" value="Transposase-MT_Hybrid"/>
</dbReference>
<dbReference type="EMBL" id="BGPR01045026">
    <property type="protein sequence ID" value="GBO21903.1"/>
    <property type="molecule type" value="Genomic_DNA"/>
</dbReference>
<keyword evidence="3" id="KW-1185">Reference proteome</keyword>
<evidence type="ECO:0000259" key="1">
    <source>
        <dbReference type="Pfam" id="PF17906"/>
    </source>
</evidence>
<dbReference type="PANTHER" id="PTHR46060:SF1">
    <property type="entry name" value="MARINER MOS1 TRANSPOSASE-LIKE PROTEIN"/>
    <property type="match status" value="1"/>
</dbReference>
<dbReference type="InterPro" id="IPR041426">
    <property type="entry name" value="Mos1_HTH"/>
</dbReference>
<dbReference type="Gene3D" id="1.10.10.1450">
    <property type="match status" value="1"/>
</dbReference>
<gene>
    <name evidence="2" type="ORF">AVEN_183179_1</name>
</gene>
<dbReference type="PANTHER" id="PTHR46060">
    <property type="entry name" value="MARINER MOS1 TRANSPOSASE-LIKE PROTEIN"/>
    <property type="match status" value="1"/>
</dbReference>
<dbReference type="AlphaFoldDB" id="A0A4Y2V9H4"/>
<feature type="domain" description="Mos1 transposase HTH" evidence="1">
    <location>
        <begin position="11"/>
        <end position="46"/>
    </location>
</feature>
<dbReference type="Pfam" id="PF17906">
    <property type="entry name" value="HTH_48"/>
    <property type="match status" value="1"/>
</dbReference>
<reference evidence="2 3" key="1">
    <citation type="journal article" date="2019" name="Sci. Rep.">
        <title>Orb-weaving spider Araneus ventricosus genome elucidates the spidroin gene catalogue.</title>
        <authorList>
            <person name="Kono N."/>
            <person name="Nakamura H."/>
            <person name="Ohtoshi R."/>
            <person name="Moran D.A.P."/>
            <person name="Shinohara A."/>
            <person name="Yoshida Y."/>
            <person name="Fujiwara M."/>
            <person name="Mori M."/>
            <person name="Tomita M."/>
            <person name="Arakawa K."/>
        </authorList>
    </citation>
    <scope>NUCLEOTIDE SEQUENCE [LARGE SCALE GENOMIC DNA]</scope>
</reference>
<proteinExistence type="predicted"/>